<organism evidence="2 3">
    <name type="scientific">Allacma fusca</name>
    <dbReference type="NCBI Taxonomy" id="39272"/>
    <lineage>
        <taxon>Eukaryota</taxon>
        <taxon>Metazoa</taxon>
        <taxon>Ecdysozoa</taxon>
        <taxon>Arthropoda</taxon>
        <taxon>Hexapoda</taxon>
        <taxon>Collembola</taxon>
        <taxon>Symphypleona</taxon>
        <taxon>Sminthuridae</taxon>
        <taxon>Allacma</taxon>
    </lineage>
</organism>
<feature type="chain" id="PRO_5035166607" evidence="1">
    <location>
        <begin position="23"/>
        <end position="110"/>
    </location>
</feature>
<accession>A0A8J2LAT2</accession>
<reference evidence="2" key="1">
    <citation type="submission" date="2021-06" db="EMBL/GenBank/DDBJ databases">
        <authorList>
            <person name="Hodson N. C."/>
            <person name="Mongue J. A."/>
            <person name="Jaron S. K."/>
        </authorList>
    </citation>
    <scope>NUCLEOTIDE SEQUENCE</scope>
</reference>
<evidence type="ECO:0000256" key="1">
    <source>
        <dbReference type="SAM" id="SignalP"/>
    </source>
</evidence>
<sequence>MKIHPPAIAVLTLLIAFQQCQSKPHSINPTPSDDFYNTNAIEGSDEVQFSSIEGQEVIADDRQIFEAAASATESCPEGKAVKIGDNYFVCATDNNSEFTSTRRPRRKDSE</sequence>
<comment type="caution">
    <text evidence="2">The sequence shown here is derived from an EMBL/GenBank/DDBJ whole genome shotgun (WGS) entry which is preliminary data.</text>
</comment>
<protein>
    <submittedName>
        <fullName evidence="2">Uncharacterized protein</fullName>
    </submittedName>
</protein>
<proteinExistence type="predicted"/>
<dbReference type="Proteomes" id="UP000708208">
    <property type="component" value="Unassembled WGS sequence"/>
</dbReference>
<dbReference type="EMBL" id="CAJVCH010548527">
    <property type="protein sequence ID" value="CAG7828724.1"/>
    <property type="molecule type" value="Genomic_DNA"/>
</dbReference>
<evidence type="ECO:0000313" key="3">
    <source>
        <dbReference type="Proteomes" id="UP000708208"/>
    </source>
</evidence>
<feature type="signal peptide" evidence="1">
    <location>
        <begin position="1"/>
        <end position="22"/>
    </location>
</feature>
<name>A0A8J2LAT2_9HEXA</name>
<keyword evidence="1" id="KW-0732">Signal</keyword>
<dbReference type="AlphaFoldDB" id="A0A8J2LAT2"/>
<gene>
    <name evidence="2" type="ORF">AFUS01_LOCUS38633</name>
</gene>
<evidence type="ECO:0000313" key="2">
    <source>
        <dbReference type="EMBL" id="CAG7828724.1"/>
    </source>
</evidence>
<keyword evidence="3" id="KW-1185">Reference proteome</keyword>